<gene>
    <name evidence="4" type="ORF">NCTC11343_05705</name>
</gene>
<dbReference type="Pfam" id="PF16344">
    <property type="entry name" value="FecR_C"/>
    <property type="match status" value="1"/>
</dbReference>
<feature type="transmembrane region" description="Helical" evidence="1">
    <location>
        <begin position="105"/>
        <end position="125"/>
    </location>
</feature>
<dbReference type="InterPro" id="IPR006860">
    <property type="entry name" value="FecR"/>
</dbReference>
<dbReference type="InterPro" id="IPR012373">
    <property type="entry name" value="Ferrdict_sens_TM"/>
</dbReference>
<feature type="domain" description="FecR protein" evidence="2">
    <location>
        <begin position="192"/>
        <end position="288"/>
    </location>
</feature>
<dbReference type="Pfam" id="PF04773">
    <property type="entry name" value="FecR"/>
    <property type="match status" value="1"/>
</dbReference>
<feature type="domain" description="Protein FecR C-terminal" evidence="3">
    <location>
        <begin position="332"/>
        <end position="400"/>
    </location>
</feature>
<dbReference type="Gene3D" id="2.60.120.1440">
    <property type="match status" value="1"/>
</dbReference>
<evidence type="ECO:0000313" key="5">
    <source>
        <dbReference type="Proteomes" id="UP000251241"/>
    </source>
</evidence>
<dbReference type="PANTHER" id="PTHR30273:SF2">
    <property type="entry name" value="PROTEIN FECR"/>
    <property type="match status" value="1"/>
</dbReference>
<sequence length="403" mass="45419">MYLIFLFDPYNSIKAGGFLKPKDITILFEKYLAGSVTPEELAKLLSYFELDEHSDKLKECILSQLEKPIPDIISQDKIDRLAQQLDSTILLSQPIRKGPARMHRLIRWLPAAMLIAVGAISYLLWTKKDGTSQHNIVRTEILSGTNRATLTLDGGKPIHLSESEAVLTNGKGFIGYGDGRSLIASDTVKWVTVTTPRAGQYQLVLEDGTRIWLNADSRVRYPARFTGNERRISVSGEVYLEVAKSQVRHSFIVETSRQIIQVLGTKFNVKAYPESEIQSTTLLEGAVKVKSKKYSKIQILKPGQQLKTSIDGLTSLQQVDAEDYAGWTNGQIMLNSLTLSEVTRELERWYDVQFEAIPDGIAQKKVFGSLKRNLPLKDVLKALEVNYNIAFAVNERRVYIKRK</sequence>
<evidence type="ECO:0000256" key="1">
    <source>
        <dbReference type="SAM" id="Phobius"/>
    </source>
</evidence>
<evidence type="ECO:0000313" key="4">
    <source>
        <dbReference type="EMBL" id="SPZ95018.1"/>
    </source>
</evidence>
<organism evidence="4 5">
    <name type="scientific">Sphingobacterium multivorum</name>
    <dbReference type="NCBI Taxonomy" id="28454"/>
    <lineage>
        <taxon>Bacteria</taxon>
        <taxon>Pseudomonadati</taxon>
        <taxon>Bacteroidota</taxon>
        <taxon>Sphingobacteriia</taxon>
        <taxon>Sphingobacteriales</taxon>
        <taxon>Sphingobacteriaceae</taxon>
        <taxon>Sphingobacterium</taxon>
    </lineage>
</organism>
<accession>A0A2X2JM69</accession>
<keyword evidence="1" id="KW-0812">Transmembrane</keyword>
<proteinExistence type="predicted"/>
<evidence type="ECO:0000259" key="3">
    <source>
        <dbReference type="Pfam" id="PF16344"/>
    </source>
</evidence>
<dbReference type="Proteomes" id="UP000251241">
    <property type="component" value="Unassembled WGS sequence"/>
</dbReference>
<dbReference type="Gene3D" id="3.55.50.30">
    <property type="match status" value="1"/>
</dbReference>
<protein>
    <submittedName>
        <fullName evidence="4">Fec operon regulator FecR</fullName>
    </submittedName>
</protein>
<name>A0A2X2JM69_SPHMU</name>
<dbReference type="GO" id="GO:0016989">
    <property type="term" value="F:sigma factor antagonist activity"/>
    <property type="evidence" value="ECO:0007669"/>
    <property type="project" value="TreeGrafter"/>
</dbReference>
<evidence type="ECO:0000259" key="2">
    <source>
        <dbReference type="Pfam" id="PF04773"/>
    </source>
</evidence>
<reference evidence="4 5" key="1">
    <citation type="submission" date="2018-06" db="EMBL/GenBank/DDBJ databases">
        <authorList>
            <consortium name="Pathogen Informatics"/>
            <person name="Doyle S."/>
        </authorList>
    </citation>
    <scope>NUCLEOTIDE SEQUENCE [LARGE SCALE GENOMIC DNA]</scope>
    <source>
        <strain evidence="4 5">NCTC11343</strain>
    </source>
</reference>
<keyword evidence="1" id="KW-0472">Membrane</keyword>
<dbReference type="EMBL" id="UAUU01000011">
    <property type="protein sequence ID" value="SPZ95018.1"/>
    <property type="molecule type" value="Genomic_DNA"/>
</dbReference>
<keyword evidence="1" id="KW-1133">Transmembrane helix</keyword>
<dbReference type="AlphaFoldDB" id="A0A2X2JM69"/>
<dbReference type="InterPro" id="IPR032508">
    <property type="entry name" value="FecR_C"/>
</dbReference>
<dbReference type="PANTHER" id="PTHR30273">
    <property type="entry name" value="PERIPLASMIC SIGNAL SENSOR AND SIGMA FACTOR ACTIVATOR FECR-RELATED"/>
    <property type="match status" value="1"/>
</dbReference>